<reference evidence="2 3" key="1">
    <citation type="submission" date="2021-03" db="EMBL/GenBank/DDBJ databases">
        <title>Assistant Professor.</title>
        <authorList>
            <person name="Huq M.A."/>
        </authorList>
    </citation>
    <scope>NUCLEOTIDE SEQUENCE [LARGE SCALE GENOMIC DNA]</scope>
    <source>
        <strain evidence="2 3">MAH-29</strain>
    </source>
</reference>
<keyword evidence="1" id="KW-1133">Transmembrane helix</keyword>
<evidence type="ECO:0000313" key="2">
    <source>
        <dbReference type="EMBL" id="MBO9203437.1"/>
    </source>
</evidence>
<evidence type="ECO:0000313" key="3">
    <source>
        <dbReference type="Proteomes" id="UP000677244"/>
    </source>
</evidence>
<keyword evidence="1" id="KW-0472">Membrane</keyword>
<keyword evidence="1" id="KW-0812">Transmembrane</keyword>
<dbReference type="EMBL" id="JAGHKO010000010">
    <property type="protein sequence ID" value="MBO9203437.1"/>
    <property type="molecule type" value="Genomic_DNA"/>
</dbReference>
<name>A0ABS3YZT3_9BACT</name>
<sequence length="132" mass="14709">MAILFLLIFGLAIFLIASMWKVFEKAGQPGWACIIPIYNFIVLLKIVGKPTWWVLLFFIPVVNYVFIIWTYNMLSKSFGKDEGFTIGIIFLGVVFLPILGFGDAKYVGPYGDAAAFAAAQQPDFDFDAPQPA</sequence>
<dbReference type="RefSeq" id="WP_209141491.1">
    <property type="nucleotide sequence ID" value="NZ_JAGHKO010000010.1"/>
</dbReference>
<feature type="transmembrane region" description="Helical" evidence="1">
    <location>
        <begin position="52"/>
        <end position="71"/>
    </location>
</feature>
<accession>A0ABS3YZT3</accession>
<dbReference type="Pfam" id="PF18936">
    <property type="entry name" value="DUF5684"/>
    <property type="match status" value="1"/>
</dbReference>
<keyword evidence="3" id="KW-1185">Reference proteome</keyword>
<evidence type="ECO:0008006" key="4">
    <source>
        <dbReference type="Google" id="ProtNLM"/>
    </source>
</evidence>
<comment type="caution">
    <text evidence="2">The sequence shown here is derived from an EMBL/GenBank/DDBJ whole genome shotgun (WGS) entry which is preliminary data.</text>
</comment>
<evidence type="ECO:0000256" key="1">
    <source>
        <dbReference type="SAM" id="Phobius"/>
    </source>
</evidence>
<proteinExistence type="predicted"/>
<feature type="transmembrane region" description="Helical" evidence="1">
    <location>
        <begin position="29"/>
        <end position="47"/>
    </location>
</feature>
<dbReference type="InterPro" id="IPR043739">
    <property type="entry name" value="DUF5684"/>
</dbReference>
<gene>
    <name evidence="2" type="ORF">J7I42_24345</name>
</gene>
<dbReference type="Proteomes" id="UP000677244">
    <property type="component" value="Unassembled WGS sequence"/>
</dbReference>
<feature type="transmembrane region" description="Helical" evidence="1">
    <location>
        <begin position="83"/>
        <end position="101"/>
    </location>
</feature>
<organism evidence="2 3">
    <name type="scientific">Niastella soli</name>
    <dbReference type="NCBI Taxonomy" id="2821487"/>
    <lineage>
        <taxon>Bacteria</taxon>
        <taxon>Pseudomonadati</taxon>
        <taxon>Bacteroidota</taxon>
        <taxon>Chitinophagia</taxon>
        <taxon>Chitinophagales</taxon>
        <taxon>Chitinophagaceae</taxon>
        <taxon>Niastella</taxon>
    </lineage>
</organism>
<protein>
    <recommendedName>
        <fullName evidence="4">Signal peptidase I</fullName>
    </recommendedName>
</protein>